<keyword evidence="3 11" id="KW-0547">Nucleotide-binding</keyword>
<feature type="compositionally biased region" description="Basic and acidic residues" evidence="12">
    <location>
        <begin position="197"/>
        <end position="208"/>
    </location>
</feature>
<dbReference type="SUPFAM" id="SSF54495">
    <property type="entry name" value="UBC-like"/>
    <property type="match status" value="1"/>
</dbReference>
<dbReference type="PROSITE" id="PS00183">
    <property type="entry name" value="UBC_1"/>
    <property type="match status" value="1"/>
</dbReference>
<dbReference type="InterPro" id="IPR050113">
    <property type="entry name" value="Ub_conjugating_enzyme"/>
</dbReference>
<protein>
    <recommendedName>
        <fullName evidence="6">Ubiquitin-conjugating enzyme E2 T</fullName>
        <ecNumber evidence="1">2.3.2.23</ecNumber>
    </recommendedName>
    <alternativeName>
        <fullName evidence="7">E2 ubiquitin-conjugating enzyme T</fullName>
    </alternativeName>
    <alternativeName>
        <fullName evidence="9">Ubiquitin carrier protein T</fullName>
    </alternativeName>
    <alternativeName>
        <fullName evidence="8">Ubiquitin-protein ligase T</fullName>
    </alternativeName>
</protein>
<evidence type="ECO:0000256" key="6">
    <source>
        <dbReference type="ARBA" id="ARBA00072440"/>
    </source>
</evidence>
<dbReference type="OrthoDB" id="9978460at2759"/>
<evidence type="ECO:0000313" key="15">
    <source>
        <dbReference type="RefSeq" id="XP_052124141.1"/>
    </source>
</evidence>
<feature type="active site" description="Glycyl thioester intermediate" evidence="10">
    <location>
        <position position="87"/>
    </location>
</feature>
<comment type="similarity">
    <text evidence="11">Belongs to the ubiquitin-conjugating enzyme family.</text>
</comment>
<dbReference type="InterPro" id="IPR023313">
    <property type="entry name" value="UBQ-conjugating_AS"/>
</dbReference>
<feature type="region of interest" description="Disordered" evidence="12">
    <location>
        <begin position="151"/>
        <end position="208"/>
    </location>
</feature>
<keyword evidence="14" id="KW-1185">Reference proteome</keyword>
<evidence type="ECO:0000256" key="8">
    <source>
        <dbReference type="ARBA" id="ARBA00077509"/>
    </source>
</evidence>
<gene>
    <name evidence="15" type="primary">LOC113208774</name>
</gene>
<reference evidence="15" key="1">
    <citation type="submission" date="2025-08" db="UniProtKB">
        <authorList>
            <consortium name="RefSeq"/>
        </authorList>
    </citation>
    <scope>IDENTIFICATION</scope>
    <source>
        <tissue evidence="15">Whole organism</tissue>
    </source>
</reference>
<dbReference type="AlphaFoldDB" id="A0A9C6WWG6"/>
<keyword evidence="5 11" id="KW-0067">ATP-binding</keyword>
<sequence>MSKKEVRIKRELDKMMKQPPAGISLCMINDNISELRASIMGVAGTPYESGVFKLDVNLPDRYPYEPPHVRFKTPVYHPNIDDNGRICLELLKQQPSGCWRPVVTIEAVLLSIQSLLGAPNPDDPLMANIASQYRLDKQEFERIAREHTLKHACQNKPNIGNSSKCDDNSLDSSKQPDANSSSNAAKRKSSDGGLNEESSKKVKTDPKY</sequence>
<evidence type="ECO:0000256" key="12">
    <source>
        <dbReference type="SAM" id="MobiDB-lite"/>
    </source>
</evidence>
<evidence type="ECO:0000256" key="9">
    <source>
        <dbReference type="ARBA" id="ARBA00082133"/>
    </source>
</evidence>
<evidence type="ECO:0000256" key="7">
    <source>
        <dbReference type="ARBA" id="ARBA00076317"/>
    </source>
</evidence>
<dbReference type="RefSeq" id="XP_052124141.1">
    <property type="nucleotide sequence ID" value="XM_052268181.1"/>
</dbReference>
<dbReference type="GeneID" id="113208774"/>
<dbReference type="PANTHER" id="PTHR24067">
    <property type="entry name" value="UBIQUITIN-CONJUGATING ENZYME E2"/>
    <property type="match status" value="1"/>
</dbReference>
<dbReference type="InterPro" id="IPR016135">
    <property type="entry name" value="UBQ-conjugating_enzyme/RWD"/>
</dbReference>
<dbReference type="CDD" id="cd23805">
    <property type="entry name" value="UBCc_UBE2T"/>
    <property type="match status" value="1"/>
</dbReference>
<dbReference type="InterPro" id="IPR000608">
    <property type="entry name" value="UBC"/>
</dbReference>
<evidence type="ECO:0000256" key="1">
    <source>
        <dbReference type="ARBA" id="ARBA00012486"/>
    </source>
</evidence>
<evidence type="ECO:0000256" key="5">
    <source>
        <dbReference type="ARBA" id="ARBA00022840"/>
    </source>
</evidence>
<dbReference type="Pfam" id="PF00179">
    <property type="entry name" value="UQ_con"/>
    <property type="match status" value="1"/>
</dbReference>
<organism evidence="14 15">
    <name type="scientific">Frankliniella occidentalis</name>
    <name type="common">Western flower thrips</name>
    <name type="synonym">Euthrips occidentalis</name>
    <dbReference type="NCBI Taxonomy" id="133901"/>
    <lineage>
        <taxon>Eukaryota</taxon>
        <taxon>Metazoa</taxon>
        <taxon>Ecdysozoa</taxon>
        <taxon>Arthropoda</taxon>
        <taxon>Hexapoda</taxon>
        <taxon>Insecta</taxon>
        <taxon>Pterygota</taxon>
        <taxon>Neoptera</taxon>
        <taxon>Paraneoptera</taxon>
        <taxon>Thysanoptera</taxon>
        <taxon>Terebrantia</taxon>
        <taxon>Thripoidea</taxon>
        <taxon>Thripidae</taxon>
        <taxon>Frankliniella</taxon>
    </lineage>
</organism>
<evidence type="ECO:0000256" key="10">
    <source>
        <dbReference type="PROSITE-ProRule" id="PRU10133"/>
    </source>
</evidence>
<proteinExistence type="inferred from homology"/>
<evidence type="ECO:0000313" key="14">
    <source>
        <dbReference type="Proteomes" id="UP000504606"/>
    </source>
</evidence>
<dbReference type="GO" id="GO:0005524">
    <property type="term" value="F:ATP binding"/>
    <property type="evidence" value="ECO:0007669"/>
    <property type="project" value="UniProtKB-UniRule"/>
</dbReference>
<evidence type="ECO:0000256" key="2">
    <source>
        <dbReference type="ARBA" id="ARBA00022679"/>
    </source>
</evidence>
<name>A0A9C6WWG6_FRAOC</name>
<evidence type="ECO:0000256" key="4">
    <source>
        <dbReference type="ARBA" id="ARBA00022786"/>
    </source>
</evidence>
<accession>A0A9C6WWG6</accession>
<evidence type="ECO:0000256" key="11">
    <source>
        <dbReference type="RuleBase" id="RU362109"/>
    </source>
</evidence>
<evidence type="ECO:0000259" key="13">
    <source>
        <dbReference type="PROSITE" id="PS50127"/>
    </source>
</evidence>
<dbReference type="Gene3D" id="3.10.110.10">
    <property type="entry name" value="Ubiquitin Conjugating Enzyme"/>
    <property type="match status" value="1"/>
</dbReference>
<keyword evidence="4 11" id="KW-0833">Ubl conjugation pathway</keyword>
<dbReference type="KEGG" id="foc:113208774"/>
<dbReference type="FunFam" id="3.10.110.10:FF:000041">
    <property type="entry name" value="Ubiquitin-conjugating enzyme E2 T"/>
    <property type="match status" value="1"/>
</dbReference>
<dbReference type="PROSITE" id="PS50127">
    <property type="entry name" value="UBC_2"/>
    <property type="match status" value="1"/>
</dbReference>
<feature type="domain" description="UBC core" evidence="13">
    <location>
        <begin position="3"/>
        <end position="153"/>
    </location>
</feature>
<dbReference type="SMART" id="SM00212">
    <property type="entry name" value="UBCc"/>
    <property type="match status" value="1"/>
</dbReference>
<dbReference type="GO" id="GO:0061631">
    <property type="term" value="F:ubiquitin conjugating enzyme activity"/>
    <property type="evidence" value="ECO:0007669"/>
    <property type="project" value="UniProtKB-EC"/>
</dbReference>
<dbReference type="Proteomes" id="UP000504606">
    <property type="component" value="Unplaced"/>
</dbReference>
<keyword evidence="2" id="KW-0808">Transferase</keyword>
<evidence type="ECO:0000256" key="3">
    <source>
        <dbReference type="ARBA" id="ARBA00022741"/>
    </source>
</evidence>
<dbReference type="EC" id="2.3.2.23" evidence="1"/>